<evidence type="ECO:0000256" key="1">
    <source>
        <dbReference type="SAM" id="MobiDB-lite"/>
    </source>
</evidence>
<dbReference type="AlphaFoldDB" id="A0A2N9EXT1"/>
<protein>
    <submittedName>
        <fullName evidence="2">Uncharacterized protein</fullName>
    </submittedName>
</protein>
<sequence>MLELLPAKRLAEEQVRNGKPETSAETVRSDKRGQHRHGVGSEIKNKEQRSAICPDQAAVRT</sequence>
<feature type="compositionally biased region" description="Basic and acidic residues" evidence="1">
    <location>
        <begin position="9"/>
        <end position="19"/>
    </location>
</feature>
<reference evidence="2" key="1">
    <citation type="submission" date="2018-02" db="EMBL/GenBank/DDBJ databases">
        <authorList>
            <person name="Cohen D.B."/>
            <person name="Kent A.D."/>
        </authorList>
    </citation>
    <scope>NUCLEOTIDE SEQUENCE</scope>
</reference>
<organism evidence="2">
    <name type="scientific">Fagus sylvatica</name>
    <name type="common">Beechnut</name>
    <dbReference type="NCBI Taxonomy" id="28930"/>
    <lineage>
        <taxon>Eukaryota</taxon>
        <taxon>Viridiplantae</taxon>
        <taxon>Streptophyta</taxon>
        <taxon>Embryophyta</taxon>
        <taxon>Tracheophyta</taxon>
        <taxon>Spermatophyta</taxon>
        <taxon>Magnoliopsida</taxon>
        <taxon>eudicotyledons</taxon>
        <taxon>Gunneridae</taxon>
        <taxon>Pentapetalae</taxon>
        <taxon>rosids</taxon>
        <taxon>fabids</taxon>
        <taxon>Fagales</taxon>
        <taxon>Fagaceae</taxon>
        <taxon>Fagus</taxon>
    </lineage>
</organism>
<evidence type="ECO:0000313" key="2">
    <source>
        <dbReference type="EMBL" id="SPC79653.1"/>
    </source>
</evidence>
<feature type="region of interest" description="Disordered" evidence="1">
    <location>
        <begin position="1"/>
        <end position="61"/>
    </location>
</feature>
<name>A0A2N9EXT1_FAGSY</name>
<dbReference type="EMBL" id="OIVN01000403">
    <property type="protein sequence ID" value="SPC79653.1"/>
    <property type="molecule type" value="Genomic_DNA"/>
</dbReference>
<accession>A0A2N9EXT1</accession>
<proteinExistence type="predicted"/>
<gene>
    <name evidence="2" type="ORF">FSB_LOCUS7535</name>
</gene>